<name>A0A5B9DKR7_9HYPH</name>
<dbReference type="AlphaFoldDB" id="A0A5B9DKR7"/>
<evidence type="ECO:0000313" key="1">
    <source>
        <dbReference type="EMBL" id="QEE18968.1"/>
    </source>
</evidence>
<accession>A0A5B9DKR7</accession>
<evidence type="ECO:0000313" key="2">
    <source>
        <dbReference type="Proteomes" id="UP000321062"/>
    </source>
</evidence>
<organism evidence="1 2">
    <name type="scientific">Paradevosia tibetensis</name>
    <dbReference type="NCBI Taxonomy" id="1447062"/>
    <lineage>
        <taxon>Bacteria</taxon>
        <taxon>Pseudomonadati</taxon>
        <taxon>Pseudomonadota</taxon>
        <taxon>Alphaproteobacteria</taxon>
        <taxon>Hyphomicrobiales</taxon>
        <taxon>Devosiaceae</taxon>
        <taxon>Paradevosia</taxon>
    </lineage>
</organism>
<dbReference type="OrthoDB" id="7948618at2"/>
<dbReference type="KEGG" id="yti:FNA67_01705"/>
<proteinExistence type="predicted"/>
<sequence length="190" mass="19968">MTTIIDEMVAAARGCALLLIGNRTASQYFDFSQRGLVGSFIAILMATTFSAYLPALLGQEPSVSVLRVILTSAIAFGLQLGFAALALRQMKRLDGFVPYLVAENWATFFLSLITLVLALFGLGGDVFLVVVGLVMLVIQINIARLIVTLAPLQVAIFLIAQLVAGSIGLLIVGLSMPLPADAGTLVSALG</sequence>
<dbReference type="RefSeq" id="WP_147654841.1">
    <property type="nucleotide sequence ID" value="NZ_BMFM01000001.1"/>
</dbReference>
<gene>
    <name evidence="1" type="ORF">FNA67_01705</name>
</gene>
<reference evidence="1 2" key="1">
    <citation type="journal article" date="2015" name="Int. J. Syst. Evol. Microbiol.">
        <title>Youhaiella tibetensis gen. nov., sp. nov., isolated from subsurface sediment.</title>
        <authorList>
            <person name="Wang Y.X."/>
            <person name="Huang F.Q."/>
            <person name="Nogi Y."/>
            <person name="Pang S.J."/>
            <person name="Wang P.K."/>
            <person name="Lv J."/>
        </authorList>
    </citation>
    <scope>NUCLEOTIDE SEQUENCE [LARGE SCALE GENOMIC DNA]</scope>
    <source>
        <strain evidence="2">fig4</strain>
    </source>
</reference>
<protein>
    <submittedName>
        <fullName evidence="1">Uncharacterized protein</fullName>
    </submittedName>
</protein>
<keyword evidence="2" id="KW-1185">Reference proteome</keyword>
<dbReference type="Proteomes" id="UP000321062">
    <property type="component" value="Chromosome"/>
</dbReference>
<dbReference type="EMBL" id="CP041690">
    <property type="protein sequence ID" value="QEE18968.1"/>
    <property type="molecule type" value="Genomic_DNA"/>
</dbReference>